<dbReference type="Pfam" id="PF04298">
    <property type="entry name" value="Zn_peptidase_2"/>
    <property type="match status" value="1"/>
</dbReference>
<comment type="caution">
    <text evidence="2">The sequence shown here is derived from an EMBL/GenBank/DDBJ whole genome shotgun (WGS) entry which is preliminary data.</text>
</comment>
<keyword evidence="1" id="KW-0812">Transmembrane</keyword>
<organism evidence="2 3">
    <name type="scientific">Deinococcus humi</name>
    <dbReference type="NCBI Taxonomy" id="662880"/>
    <lineage>
        <taxon>Bacteria</taxon>
        <taxon>Thermotogati</taxon>
        <taxon>Deinococcota</taxon>
        <taxon>Deinococci</taxon>
        <taxon>Deinococcales</taxon>
        <taxon>Deinococcaceae</taxon>
        <taxon>Deinococcus</taxon>
    </lineage>
</organism>
<dbReference type="InterPro" id="IPR007395">
    <property type="entry name" value="Zn_peptidase_2"/>
</dbReference>
<evidence type="ECO:0000313" key="3">
    <source>
        <dbReference type="Proteomes" id="UP000552709"/>
    </source>
</evidence>
<keyword evidence="3" id="KW-1185">Reference proteome</keyword>
<proteinExistence type="predicted"/>
<feature type="transmembrane region" description="Helical" evidence="1">
    <location>
        <begin position="6"/>
        <end position="25"/>
    </location>
</feature>
<sequence>MFLGPYTIPIILVFVASMLIQGYLSRTYRKWGQVRNARGLTGAQVARMMLDDNGLHDVPVQAVRGNLTDHYDPTKKTVNLSESVYGVASVGAMAVAAHEVGHAMQDKVHMPALVLRGKMAVPLSLGMNLAPWLLLAGIFLQLSGLLWLGVILFGAALLFHVVTLPVEFDASRRALVYLDSRGLNGTVEGKSGAKNVLTAAALTYVAGFAMALVQFLNILGIARNSD</sequence>
<dbReference type="PANTHER" id="PTHR36434:SF1">
    <property type="entry name" value="MEMBRANE PROTEASE YUGP-RELATED"/>
    <property type="match status" value="1"/>
</dbReference>
<keyword evidence="1" id="KW-1133">Transmembrane helix</keyword>
<dbReference type="Proteomes" id="UP000552709">
    <property type="component" value="Unassembled WGS sequence"/>
</dbReference>
<feature type="transmembrane region" description="Helical" evidence="1">
    <location>
        <begin position="196"/>
        <end position="222"/>
    </location>
</feature>
<keyword evidence="1" id="KW-0472">Membrane</keyword>
<dbReference type="AlphaFoldDB" id="A0A7W8JPZ4"/>
<dbReference type="EMBL" id="JACHFL010000001">
    <property type="protein sequence ID" value="MBB5361092.1"/>
    <property type="molecule type" value="Genomic_DNA"/>
</dbReference>
<feature type="transmembrane region" description="Helical" evidence="1">
    <location>
        <begin position="146"/>
        <end position="166"/>
    </location>
</feature>
<gene>
    <name evidence="2" type="ORF">HNQ08_000163</name>
</gene>
<dbReference type="PANTHER" id="PTHR36434">
    <property type="entry name" value="MEMBRANE PROTEASE YUGP-RELATED"/>
    <property type="match status" value="1"/>
</dbReference>
<dbReference type="RefSeq" id="WP_184127115.1">
    <property type="nucleotide sequence ID" value="NZ_JACHFL010000001.1"/>
</dbReference>
<feature type="transmembrane region" description="Helical" evidence="1">
    <location>
        <begin position="120"/>
        <end position="140"/>
    </location>
</feature>
<evidence type="ECO:0000313" key="2">
    <source>
        <dbReference type="EMBL" id="MBB5361092.1"/>
    </source>
</evidence>
<evidence type="ECO:0008006" key="4">
    <source>
        <dbReference type="Google" id="ProtNLM"/>
    </source>
</evidence>
<evidence type="ECO:0000256" key="1">
    <source>
        <dbReference type="SAM" id="Phobius"/>
    </source>
</evidence>
<protein>
    <recommendedName>
        <fullName evidence="4">Flagellar biosynthesis protein FlgM</fullName>
    </recommendedName>
</protein>
<name>A0A7W8JPZ4_9DEIO</name>
<reference evidence="2 3" key="1">
    <citation type="submission" date="2020-08" db="EMBL/GenBank/DDBJ databases">
        <title>Genomic Encyclopedia of Type Strains, Phase IV (KMG-IV): sequencing the most valuable type-strain genomes for metagenomic binning, comparative biology and taxonomic classification.</title>
        <authorList>
            <person name="Goeker M."/>
        </authorList>
    </citation>
    <scope>NUCLEOTIDE SEQUENCE [LARGE SCALE GENOMIC DNA]</scope>
    <source>
        <strain evidence="2 3">DSM 27939</strain>
    </source>
</reference>
<accession>A0A7W8JPZ4</accession>